<evidence type="ECO:0000256" key="3">
    <source>
        <dbReference type="ARBA" id="ARBA00022842"/>
    </source>
</evidence>
<name>A0A1E4TQE7_PACTA</name>
<gene>
    <name evidence="7" type="ORF">PACTADRAFT_51708</name>
</gene>
<dbReference type="Gene3D" id="3.40.50.300">
    <property type="entry name" value="P-loop containing nucleotide triphosphate hydrolases"/>
    <property type="match status" value="1"/>
</dbReference>
<keyword evidence="4" id="KW-0342">GTP-binding</keyword>
<dbReference type="AlphaFoldDB" id="A0A1E4TQE7"/>
<evidence type="ECO:0000256" key="5">
    <source>
        <dbReference type="SAM" id="MobiDB-lite"/>
    </source>
</evidence>
<dbReference type="GO" id="GO:0005525">
    <property type="term" value="F:GTP binding"/>
    <property type="evidence" value="ECO:0007669"/>
    <property type="project" value="UniProtKB-KW"/>
</dbReference>
<dbReference type="PANTHER" id="PTHR46498">
    <property type="entry name" value="GTP-BINDING PROTEIN 8"/>
    <property type="match status" value="1"/>
</dbReference>
<evidence type="ECO:0000313" key="8">
    <source>
        <dbReference type="Proteomes" id="UP000094236"/>
    </source>
</evidence>
<dbReference type="GO" id="GO:0005739">
    <property type="term" value="C:mitochondrion"/>
    <property type="evidence" value="ECO:0007669"/>
    <property type="project" value="TreeGrafter"/>
</dbReference>
<keyword evidence="3" id="KW-0460">Magnesium</keyword>
<dbReference type="PANTHER" id="PTHR46498:SF1">
    <property type="entry name" value="GTP-BINDING PROTEIN 8"/>
    <property type="match status" value="1"/>
</dbReference>
<dbReference type="CDD" id="cd01876">
    <property type="entry name" value="YihA_EngB"/>
    <property type="match status" value="1"/>
</dbReference>
<reference evidence="8" key="1">
    <citation type="submission" date="2016-05" db="EMBL/GenBank/DDBJ databases">
        <title>Comparative genomics of biotechnologically important yeasts.</title>
        <authorList>
            <consortium name="DOE Joint Genome Institute"/>
            <person name="Riley R."/>
            <person name="Haridas S."/>
            <person name="Wolfe K.H."/>
            <person name="Lopes M.R."/>
            <person name="Hittinger C.T."/>
            <person name="Goker M."/>
            <person name="Salamov A."/>
            <person name="Wisecaver J."/>
            <person name="Long T.M."/>
            <person name="Aerts A.L."/>
            <person name="Barry K."/>
            <person name="Choi C."/>
            <person name="Clum A."/>
            <person name="Coughlan A.Y."/>
            <person name="Deshpande S."/>
            <person name="Douglass A.P."/>
            <person name="Hanson S.J."/>
            <person name="Klenk H.-P."/>
            <person name="Labutti K."/>
            <person name="Lapidus A."/>
            <person name="Lindquist E."/>
            <person name="Lipzen A."/>
            <person name="Meier-Kolthoff J.P."/>
            <person name="Ohm R.A."/>
            <person name="Otillar R.P."/>
            <person name="Pangilinan J."/>
            <person name="Peng Y."/>
            <person name="Rokas A."/>
            <person name="Rosa C.A."/>
            <person name="Scheuner C."/>
            <person name="Sibirny A.A."/>
            <person name="Slot J.C."/>
            <person name="Stielow J.B."/>
            <person name="Sun H."/>
            <person name="Kurtzman C.P."/>
            <person name="Blackwell M."/>
            <person name="Grigoriev I.V."/>
            <person name="Jeffries T.W."/>
        </authorList>
    </citation>
    <scope>NUCLEOTIDE SEQUENCE [LARGE SCALE GENOMIC DNA]</scope>
    <source>
        <strain evidence="8">NRRL Y-2460</strain>
    </source>
</reference>
<evidence type="ECO:0000256" key="1">
    <source>
        <dbReference type="ARBA" id="ARBA00022723"/>
    </source>
</evidence>
<dbReference type="Pfam" id="PF01926">
    <property type="entry name" value="MMR_HSR1"/>
    <property type="match status" value="1"/>
</dbReference>
<keyword evidence="1" id="KW-0479">Metal-binding</keyword>
<evidence type="ECO:0000259" key="6">
    <source>
        <dbReference type="PROSITE" id="PS51706"/>
    </source>
</evidence>
<dbReference type="EMBL" id="KV454017">
    <property type="protein sequence ID" value="ODV93970.1"/>
    <property type="molecule type" value="Genomic_DNA"/>
</dbReference>
<dbReference type="PROSITE" id="PS51706">
    <property type="entry name" value="G_ENGB"/>
    <property type="match status" value="1"/>
</dbReference>
<evidence type="ECO:0000313" key="7">
    <source>
        <dbReference type="EMBL" id="ODV93970.1"/>
    </source>
</evidence>
<keyword evidence="8" id="KW-1185">Reference proteome</keyword>
<dbReference type="Proteomes" id="UP000094236">
    <property type="component" value="Unassembled WGS sequence"/>
</dbReference>
<feature type="compositionally biased region" description="Acidic residues" evidence="5">
    <location>
        <begin position="130"/>
        <end position="145"/>
    </location>
</feature>
<protein>
    <recommendedName>
        <fullName evidence="6">EngB-type G domain-containing protein</fullName>
    </recommendedName>
</protein>
<dbReference type="InterPro" id="IPR052279">
    <property type="entry name" value="EngB_GTPase"/>
</dbReference>
<feature type="region of interest" description="Disordered" evidence="5">
    <location>
        <begin position="124"/>
        <end position="145"/>
    </location>
</feature>
<proteinExistence type="predicted"/>
<evidence type="ECO:0000256" key="2">
    <source>
        <dbReference type="ARBA" id="ARBA00022741"/>
    </source>
</evidence>
<feature type="domain" description="EngB-type G" evidence="6">
    <location>
        <begin position="184"/>
        <end position="372"/>
    </location>
</feature>
<organism evidence="7 8">
    <name type="scientific">Pachysolen tannophilus NRRL Y-2460</name>
    <dbReference type="NCBI Taxonomy" id="669874"/>
    <lineage>
        <taxon>Eukaryota</taxon>
        <taxon>Fungi</taxon>
        <taxon>Dikarya</taxon>
        <taxon>Ascomycota</taxon>
        <taxon>Saccharomycotina</taxon>
        <taxon>Pichiomycetes</taxon>
        <taxon>Pachysolenaceae</taxon>
        <taxon>Pachysolen</taxon>
    </lineage>
</organism>
<keyword evidence="2" id="KW-0547">Nucleotide-binding</keyword>
<dbReference type="InterPro" id="IPR006073">
    <property type="entry name" value="GTP-bd"/>
</dbReference>
<sequence>MFESRLGGKILRCRFHSQCLLKVQHPLAGIDVDSILNKTNSGSNFGSKIGVKQRKQKRDKLFVNIFTANILNDQFRDQLANPKPKASELHKANEFFNDAKIEINWEIYKYQDIPGEKKRFEKEESLANVEENENEKDELENDENENLNPILDENSLKELTKLKKLDKYQELLEMREERQDTFNKLPEILLLGRCNVGKSSILNCLFNDLSTKRPSVKYAGVKRFAGYTPTLIFYNVGGVIRVVDSPGYGAKGKEWQGELCLEYLQKRRNLSRCFLIISAKEGIKDTDRVIIDTLVKMRIPFDVIFTKIDKITKKLTKEQFVQRIKNYIDEDLIFQNSPIQPNFFFVNSVATEYLKRTGFDELRVSILKYCGFDDVTKVIPKKKKKIEDENEKILKKRNTQQNLRRQAK</sequence>
<evidence type="ECO:0000256" key="4">
    <source>
        <dbReference type="ARBA" id="ARBA00023134"/>
    </source>
</evidence>
<dbReference type="InterPro" id="IPR027417">
    <property type="entry name" value="P-loop_NTPase"/>
</dbReference>
<dbReference type="InterPro" id="IPR030393">
    <property type="entry name" value="G_ENGB_dom"/>
</dbReference>
<dbReference type="SUPFAM" id="SSF52540">
    <property type="entry name" value="P-loop containing nucleoside triphosphate hydrolases"/>
    <property type="match status" value="1"/>
</dbReference>
<dbReference type="OrthoDB" id="391988at2759"/>
<dbReference type="STRING" id="669874.A0A1E4TQE7"/>
<accession>A0A1E4TQE7</accession>
<dbReference type="GO" id="GO:0046872">
    <property type="term" value="F:metal ion binding"/>
    <property type="evidence" value="ECO:0007669"/>
    <property type="project" value="UniProtKB-KW"/>
</dbReference>